<evidence type="ECO:0000313" key="3">
    <source>
        <dbReference type="Proteomes" id="UP000247810"/>
    </source>
</evidence>
<gene>
    <name evidence="2" type="ORF">BO71DRAFT_19883</name>
</gene>
<feature type="transmembrane region" description="Helical" evidence="1">
    <location>
        <begin position="99"/>
        <end position="120"/>
    </location>
</feature>
<dbReference type="Proteomes" id="UP000247810">
    <property type="component" value="Unassembled WGS sequence"/>
</dbReference>
<protein>
    <submittedName>
        <fullName evidence="2">Uncharacterized protein</fullName>
    </submittedName>
</protein>
<keyword evidence="1" id="KW-1133">Transmembrane helix</keyword>
<accession>A0A319D5K8</accession>
<dbReference type="EMBL" id="KZ825912">
    <property type="protein sequence ID" value="PYH92620.1"/>
    <property type="molecule type" value="Genomic_DNA"/>
</dbReference>
<keyword evidence="3" id="KW-1185">Reference proteome</keyword>
<organism evidence="2 3">
    <name type="scientific">Aspergillus ellipticus CBS 707.79</name>
    <dbReference type="NCBI Taxonomy" id="1448320"/>
    <lineage>
        <taxon>Eukaryota</taxon>
        <taxon>Fungi</taxon>
        <taxon>Dikarya</taxon>
        <taxon>Ascomycota</taxon>
        <taxon>Pezizomycotina</taxon>
        <taxon>Eurotiomycetes</taxon>
        <taxon>Eurotiomycetidae</taxon>
        <taxon>Eurotiales</taxon>
        <taxon>Aspergillaceae</taxon>
        <taxon>Aspergillus</taxon>
        <taxon>Aspergillus subgen. Circumdati</taxon>
    </lineage>
</organism>
<reference evidence="2 3" key="1">
    <citation type="submission" date="2018-02" db="EMBL/GenBank/DDBJ databases">
        <title>The genomes of Aspergillus section Nigri reveals drivers in fungal speciation.</title>
        <authorList>
            <consortium name="DOE Joint Genome Institute"/>
            <person name="Vesth T.C."/>
            <person name="Nybo J."/>
            <person name="Theobald S."/>
            <person name="Brandl J."/>
            <person name="Frisvad J.C."/>
            <person name="Nielsen K.F."/>
            <person name="Lyhne E.K."/>
            <person name="Kogle M.E."/>
            <person name="Kuo A."/>
            <person name="Riley R."/>
            <person name="Clum A."/>
            <person name="Nolan M."/>
            <person name="Lipzen A."/>
            <person name="Salamov A."/>
            <person name="Henrissat B."/>
            <person name="Wiebenga A."/>
            <person name="De vries R.P."/>
            <person name="Grigoriev I.V."/>
            <person name="Mortensen U.H."/>
            <person name="Andersen M.R."/>
            <person name="Baker S.E."/>
        </authorList>
    </citation>
    <scope>NUCLEOTIDE SEQUENCE [LARGE SCALE GENOMIC DNA]</scope>
    <source>
        <strain evidence="2 3">CBS 707.79</strain>
    </source>
</reference>
<proteinExistence type="predicted"/>
<keyword evidence="1" id="KW-0472">Membrane</keyword>
<dbReference type="VEuPathDB" id="FungiDB:BO71DRAFT_19883"/>
<evidence type="ECO:0000256" key="1">
    <source>
        <dbReference type="SAM" id="Phobius"/>
    </source>
</evidence>
<evidence type="ECO:0000313" key="2">
    <source>
        <dbReference type="EMBL" id="PYH92620.1"/>
    </source>
</evidence>
<name>A0A319D5K8_9EURO</name>
<dbReference type="AlphaFoldDB" id="A0A319D5K8"/>
<keyword evidence="1" id="KW-0812">Transmembrane</keyword>
<sequence length="121" mass="12915">MGGVSSPAYRPSQRECRPDLQVRTTTALALQTVLHTYCIALGAGGTPPGRQMPRPRPISVPPPWGRHLCLLLSSRPGPPPGQLAAGCWLLAVDLAQWEGFFYALLIGVAACFTFLSGWACA</sequence>